<dbReference type="PANTHER" id="PTHR11635:SF152">
    <property type="entry name" value="CAMP-DEPENDENT PROTEIN KINASE TYPE I REGULATORY SUBUNIT-RELATED"/>
    <property type="match status" value="1"/>
</dbReference>
<dbReference type="InterPro" id="IPR014710">
    <property type="entry name" value="RmlC-like_jellyroll"/>
</dbReference>
<dbReference type="InterPro" id="IPR018490">
    <property type="entry name" value="cNMP-bd_dom_sf"/>
</dbReference>
<evidence type="ECO:0000259" key="1">
    <source>
        <dbReference type="PROSITE" id="PS50042"/>
    </source>
</evidence>
<proteinExistence type="predicted"/>
<dbReference type="Proteomes" id="UP000460298">
    <property type="component" value="Unassembled WGS sequence"/>
</dbReference>
<dbReference type="InterPro" id="IPR050503">
    <property type="entry name" value="cAMP-dep_PK_reg_su-like"/>
</dbReference>
<dbReference type="Pfam" id="PF00027">
    <property type="entry name" value="cNMP_binding"/>
    <property type="match status" value="1"/>
</dbReference>
<dbReference type="Gene3D" id="2.60.120.10">
    <property type="entry name" value="Jelly Rolls"/>
    <property type="match status" value="1"/>
</dbReference>
<dbReference type="GO" id="GO:0005952">
    <property type="term" value="C:cAMP-dependent protein kinase complex"/>
    <property type="evidence" value="ECO:0007669"/>
    <property type="project" value="InterPro"/>
</dbReference>
<organism evidence="2 3">
    <name type="scientific">Leptonema illini</name>
    <dbReference type="NCBI Taxonomy" id="183"/>
    <lineage>
        <taxon>Bacteria</taxon>
        <taxon>Pseudomonadati</taxon>
        <taxon>Spirochaetota</taxon>
        <taxon>Spirochaetia</taxon>
        <taxon>Leptospirales</taxon>
        <taxon>Leptospiraceae</taxon>
        <taxon>Leptonema</taxon>
    </lineage>
</organism>
<dbReference type="InterPro" id="IPR000595">
    <property type="entry name" value="cNMP-bd_dom"/>
</dbReference>
<evidence type="ECO:0000313" key="2">
    <source>
        <dbReference type="EMBL" id="KAB2934693.1"/>
    </source>
</evidence>
<dbReference type="CDD" id="cd00038">
    <property type="entry name" value="CAP_ED"/>
    <property type="match status" value="1"/>
</dbReference>
<name>A0A833LZZ7_9LEPT</name>
<dbReference type="GO" id="GO:0004862">
    <property type="term" value="F:cAMP-dependent protein kinase inhibitor activity"/>
    <property type="evidence" value="ECO:0007669"/>
    <property type="project" value="TreeGrafter"/>
</dbReference>
<dbReference type="GO" id="GO:0030552">
    <property type="term" value="F:cAMP binding"/>
    <property type="evidence" value="ECO:0007669"/>
    <property type="project" value="TreeGrafter"/>
</dbReference>
<dbReference type="EMBL" id="WBUI01000002">
    <property type="protein sequence ID" value="KAB2934693.1"/>
    <property type="molecule type" value="Genomic_DNA"/>
</dbReference>
<sequence>MRYPCATSRSLLSNPARAALRPPKNKCILQIAATADIEKDMRSFPLWDAIRKDQESPLQKELAVMREIPLFDSIPQKGLRVIRDQCHMRQFKDGEHIFRATEPGVGMYIILEGRVRVYSARSGREETLAELEHGDFFGELALLEETPRTASAVSDGYSRMLGFFRPDLDVIIKRNPRLSNLLLLNIARVTGRRLITTTEILDHALKELNQLREKEQ</sequence>
<dbReference type="PANTHER" id="PTHR11635">
    <property type="entry name" value="CAMP-DEPENDENT PROTEIN KINASE REGULATORY CHAIN"/>
    <property type="match status" value="1"/>
</dbReference>
<dbReference type="PROSITE" id="PS00889">
    <property type="entry name" value="CNMP_BINDING_2"/>
    <property type="match status" value="1"/>
</dbReference>
<dbReference type="PROSITE" id="PS50042">
    <property type="entry name" value="CNMP_BINDING_3"/>
    <property type="match status" value="1"/>
</dbReference>
<dbReference type="GO" id="GO:0034236">
    <property type="term" value="F:protein kinase A catalytic subunit binding"/>
    <property type="evidence" value="ECO:0007669"/>
    <property type="project" value="TreeGrafter"/>
</dbReference>
<dbReference type="SUPFAM" id="SSF51206">
    <property type="entry name" value="cAMP-binding domain-like"/>
    <property type="match status" value="1"/>
</dbReference>
<dbReference type="AlphaFoldDB" id="A0A833LZZ7"/>
<protein>
    <submittedName>
        <fullName evidence="2">Cyclic nucleotide-binding domain-containing protein</fullName>
    </submittedName>
</protein>
<dbReference type="GO" id="GO:0005829">
    <property type="term" value="C:cytosol"/>
    <property type="evidence" value="ECO:0007669"/>
    <property type="project" value="TreeGrafter"/>
</dbReference>
<reference evidence="2 3" key="1">
    <citation type="submission" date="2019-10" db="EMBL/GenBank/DDBJ databases">
        <title>Extracellular Electron Transfer in a Candidatus Methanoperedens spp. Enrichment Culture.</title>
        <authorList>
            <person name="Berger S."/>
            <person name="Rangel Shaw D."/>
            <person name="Berben T."/>
            <person name="In 'T Zandt M."/>
            <person name="Frank J."/>
            <person name="Reimann J."/>
            <person name="Jetten M.S.M."/>
            <person name="Welte C.U."/>
        </authorList>
    </citation>
    <scope>NUCLEOTIDE SEQUENCE [LARGE SCALE GENOMIC DNA]</scope>
    <source>
        <strain evidence="2">SB12</strain>
    </source>
</reference>
<feature type="domain" description="Cyclic nucleotide-binding" evidence="1">
    <location>
        <begin position="70"/>
        <end position="189"/>
    </location>
</feature>
<comment type="caution">
    <text evidence="2">The sequence shown here is derived from an EMBL/GenBank/DDBJ whole genome shotgun (WGS) entry which is preliminary data.</text>
</comment>
<accession>A0A833LZZ7</accession>
<dbReference type="InterPro" id="IPR018488">
    <property type="entry name" value="cNMP-bd_CS"/>
</dbReference>
<dbReference type="SMART" id="SM00100">
    <property type="entry name" value="cNMP"/>
    <property type="match status" value="1"/>
</dbReference>
<evidence type="ECO:0000313" key="3">
    <source>
        <dbReference type="Proteomes" id="UP000460298"/>
    </source>
</evidence>
<gene>
    <name evidence="2" type="ORF">F9K24_02655</name>
</gene>